<proteinExistence type="predicted"/>
<dbReference type="Gene3D" id="1.10.10.10">
    <property type="entry name" value="Winged helix-like DNA-binding domain superfamily/Winged helix DNA-binding domain"/>
    <property type="match status" value="1"/>
</dbReference>
<dbReference type="InterPro" id="IPR036388">
    <property type="entry name" value="WH-like_DNA-bd_sf"/>
</dbReference>
<dbReference type="EMBL" id="BAAACG010000009">
    <property type="protein sequence ID" value="GAA0740668.1"/>
    <property type="molecule type" value="Genomic_DNA"/>
</dbReference>
<dbReference type="SUPFAM" id="SSF46785">
    <property type="entry name" value="Winged helix' DNA-binding domain"/>
    <property type="match status" value="1"/>
</dbReference>
<dbReference type="Proteomes" id="UP001501510">
    <property type="component" value="Unassembled WGS sequence"/>
</dbReference>
<name>A0ABP3UQV5_9CLOT</name>
<dbReference type="RefSeq" id="WP_343761469.1">
    <property type="nucleotide sequence ID" value="NZ_BAAACG010000009.1"/>
</dbReference>
<evidence type="ECO:0000313" key="1">
    <source>
        <dbReference type="EMBL" id="GAA0740668.1"/>
    </source>
</evidence>
<evidence type="ECO:0008006" key="3">
    <source>
        <dbReference type="Google" id="ProtNLM"/>
    </source>
</evidence>
<sequence>MKNYNNIQFQIETNRNFLKKELVLISYLVKQYKAQKSSCLKLSVKNFHKMIELKNTSLNDYLDNICDKKINLKIIKEKEIKLISCFKVFSYYIHNEIIYFFLDNILNSSFNQENLLNEIKLFRIFEFKEKYTYKFYNYIFNNIESNNDKFTLSVKKFRELTNSSKSYKRFYDLEKNLIKPIVKDFEIVNNMVIFYDKNKLGKNIDSLTFHLNEESESVKQINKLFAIVKNKINNFIEFRNRIVKLTNTFTYEEIYEKLVIIKNNYTSSKGSFEDYILKSLNEENLNSVKKADMILKKEFKTMSQAYKFIFKKLQDLGFILDVDGSFFSAEFLKEMYKHYEHKLLSFENSKVKINLEFHTNSISTIEIYLK</sequence>
<gene>
    <name evidence="1" type="ORF">GCM10008906_20990</name>
</gene>
<dbReference type="InterPro" id="IPR036390">
    <property type="entry name" value="WH_DNA-bd_sf"/>
</dbReference>
<accession>A0ABP3UQV5</accession>
<evidence type="ECO:0000313" key="2">
    <source>
        <dbReference type="Proteomes" id="UP001501510"/>
    </source>
</evidence>
<reference evidence="2" key="1">
    <citation type="journal article" date="2019" name="Int. J. Syst. Evol. Microbiol.">
        <title>The Global Catalogue of Microorganisms (GCM) 10K type strain sequencing project: providing services to taxonomists for standard genome sequencing and annotation.</title>
        <authorList>
            <consortium name="The Broad Institute Genomics Platform"/>
            <consortium name="The Broad Institute Genome Sequencing Center for Infectious Disease"/>
            <person name="Wu L."/>
            <person name="Ma J."/>
        </authorList>
    </citation>
    <scope>NUCLEOTIDE SEQUENCE [LARGE SCALE GENOMIC DNA]</scope>
    <source>
        <strain evidence="2">JCM 1407</strain>
    </source>
</reference>
<protein>
    <recommendedName>
        <fullName evidence="3">Initiator Rep protein domain-containing protein</fullName>
    </recommendedName>
</protein>
<dbReference type="Pfam" id="PF21205">
    <property type="entry name" value="Rep3_C"/>
    <property type="match status" value="1"/>
</dbReference>
<comment type="caution">
    <text evidence="1">The sequence shown here is derived from an EMBL/GenBank/DDBJ whole genome shotgun (WGS) entry which is preliminary data.</text>
</comment>
<keyword evidence="2" id="KW-1185">Reference proteome</keyword>
<organism evidence="1 2">
    <name type="scientific">Clostridium oceanicum</name>
    <dbReference type="NCBI Taxonomy" id="1543"/>
    <lineage>
        <taxon>Bacteria</taxon>
        <taxon>Bacillati</taxon>
        <taxon>Bacillota</taxon>
        <taxon>Clostridia</taxon>
        <taxon>Eubacteriales</taxon>
        <taxon>Clostridiaceae</taxon>
        <taxon>Clostridium</taxon>
    </lineage>
</organism>